<evidence type="ECO:0000256" key="1">
    <source>
        <dbReference type="SAM" id="MobiDB-lite"/>
    </source>
</evidence>
<feature type="compositionally biased region" description="Low complexity" evidence="1">
    <location>
        <begin position="854"/>
        <end position="871"/>
    </location>
</feature>
<evidence type="ECO:0000313" key="3">
    <source>
        <dbReference type="EMBL" id="PRW20636.1"/>
    </source>
</evidence>
<dbReference type="SMART" id="SM00320">
    <property type="entry name" value="WD40"/>
    <property type="match status" value="7"/>
</dbReference>
<dbReference type="SUPFAM" id="SSF50978">
    <property type="entry name" value="WD40 repeat-like"/>
    <property type="match status" value="1"/>
</dbReference>
<feature type="region of interest" description="Disordered" evidence="1">
    <location>
        <begin position="349"/>
        <end position="379"/>
    </location>
</feature>
<proteinExistence type="predicted"/>
<comment type="caution">
    <text evidence="3">The sequence shown here is derived from an EMBL/GenBank/DDBJ whole genome shotgun (WGS) entry which is preliminary data.</text>
</comment>
<sequence>MSWQQLDCAQPGQAPLLQLAERVAGAATSIPVDFLISGLDGLHFVAYGTSRGSVVVCCARQLDHIGSTSQDKCSAQQLETLLVLDLQRPASAAAALTFDAASGAGTAAAGPSALPLDDPVLHVAVGGGPHLLIAAATRDTLVVASLEGLAAHLFQRQASGGGTAAPPQPLWQQLAAAHCGHAEVLAISWTQQLDGVLTSSADGTLTMWHLRPRASPSVPEQQALVPPPGSAAGPAAASLRAAWSVHSTVPQHLICAGVSIYAPSATAAGHIVPAGAASGPVGSPARDSSEGGRYASIWWPQHREQRQRHYAGGMPSVGQEKLRHPGAVIGLQWSPGVLQKDALSLATADAGGGGSGGSAVGSPSVAGRTDPGSPSVAGLGAAADIEDHPALMTLCEDGKPKAADGIVRLQLQLHAVRGLAAIVMSAGYGGSLSSTSGASTSTRPAAVLWGQHSWDLPAAAAGSCPAQLLQRLCCWVSDEEGFPLLHAFTSTSSGSGSLLLAGRTFSTVEDGSANHLQVHKQLAVASTWQTATVAHEHAIVAIAAKPAGSHGNGSSSLGIVASCDSSGKLLLWDGLHLKHRAAQPAAAFGSTVALAWLPLIGPAAAPSTAASIAEDAGRQHWLAVGSGSMLQCYLLSRTSWQWLARVAATNAGVAGIKHLVTTGGSCSTVVAAAGDQLLRLSDAVLLLGMEQEGGGTQPLGRLLLDVAGPLPQYHPTFLAALFLSGKRSLAATVLHRLAAWLTALQQHADAGGAAVDAAASLPPSPQLVGTPPGASSLGGHDSTAGGSELPMPQFAGVPLADMVDPNLIKLAFSTEAAGTASGSSSSSAAQSTAPVDVAAAEFVAAVSLALAAGGSSSSSSQSEQQQQQQQAGPRVTVYNAAGVAYTLAPSAVAAPSGSSGSTEGGSSVGQRWGLLPGLDASAVLWALLSGTEEPMLQQALRRVQVEAATADAAAVAAKCADTAAFLAARIAGSLDAADQAPTWQQLRCLGAGFWLRDRHLLAALAERLAKQQFAARRNADDCALLYCALGKRSVLQGLYRSTQNRKLAEFLSRDFEQEVNRQAAQKNAFVLLGQHRHELAAAFFILGGCPREAVGVAANEMRDPQLALVLCRLLFQGAGSPAELSLLDQLQHVSEESASSDVAAAAAACCWLRADAPAAVEQLLRGERSCLAAAATAEHAAQLLPLLHLLVAAVPPAGMQQAAKWRRLLHCCLWSLAAGLRRCGLHALAVEAAAAAQADGMGTSTQSLVGLSTDGPQQQQQQALLQGQLLAEALLPAVLEQWQRHRKHLDADAAYQLDLLDQQGVAVDAAAVLARLRHMRRALLSSEEQHAAGAWAAPLSCLGHTQSSAASLGGSSFRSRESETARWQQAHQRQAAIVAEGQVLFRVDNDKLEAVACCPLMSPDVLGRPVVVGSHRMGLVEGQLHVVPPEPLSPLQEVPDSPTAAAAALLEEEQQQRGGMFSRLLSQLFDQSTWQQDPTWHHGTAEFDVVGSATEPVSVASPHGTVRAHSIQTAAIAAHPSKQLYLTGCSSGLLHLWQFGEQHALATYTPVPGSELEKINQTFSGLLSFSRSFKYSTAAPRLANWGKAAAVRFAPSGERFAAVGEGGVVATWRLDAPTRLADADGHGCAEWWHQALSKQGCAVDFVGGSSSVLVVGGRCMHSSGGSSGSTSNLSVWDTMAPPASNCVGRLSSHQATVTSVAMLPGGWLLSAGDAEGGLSCTDLRMIGGSSGPRLLWSVKAARGALRALVPIPGAGSSGGALRYGSGGSSAVLATAGMDGAVRLWRGSDGKLLQSLEMAHYSSRPGSAGSRRSSHDGAPLSPRLAPGSHAVPVTGLAVCEEGLVSCGSDGCVRLYNFL</sequence>
<dbReference type="InterPro" id="IPR036322">
    <property type="entry name" value="WD40_repeat_dom_sf"/>
</dbReference>
<dbReference type="Gene3D" id="2.130.10.10">
    <property type="entry name" value="YVTN repeat-like/Quinoprotein amine dehydrogenase"/>
    <property type="match status" value="2"/>
</dbReference>
<dbReference type="GO" id="GO:0007035">
    <property type="term" value="P:vacuolar acidification"/>
    <property type="evidence" value="ECO:0007669"/>
    <property type="project" value="TreeGrafter"/>
</dbReference>
<dbReference type="Proteomes" id="UP000239899">
    <property type="component" value="Unassembled WGS sequence"/>
</dbReference>
<dbReference type="STRING" id="3076.A0A2P6TDB9"/>
<keyword evidence="4" id="KW-1185">Reference proteome</keyword>
<feature type="domain" description="RAVE complex protein Rav1 C-terminal" evidence="2">
    <location>
        <begin position="980"/>
        <end position="1128"/>
    </location>
</feature>
<dbReference type="InterPro" id="IPR052208">
    <property type="entry name" value="DmX-like/RAVE_component"/>
</dbReference>
<dbReference type="Pfam" id="PF12234">
    <property type="entry name" value="Rav1p_C"/>
    <property type="match status" value="1"/>
</dbReference>
<dbReference type="InterPro" id="IPR001680">
    <property type="entry name" value="WD40_rpt"/>
</dbReference>
<feature type="region of interest" description="Disordered" evidence="1">
    <location>
        <begin position="1801"/>
        <end position="1825"/>
    </location>
</feature>
<organism evidence="3 4">
    <name type="scientific">Chlorella sorokiniana</name>
    <name type="common">Freshwater green alga</name>
    <dbReference type="NCBI Taxonomy" id="3076"/>
    <lineage>
        <taxon>Eukaryota</taxon>
        <taxon>Viridiplantae</taxon>
        <taxon>Chlorophyta</taxon>
        <taxon>core chlorophytes</taxon>
        <taxon>Trebouxiophyceae</taxon>
        <taxon>Chlorellales</taxon>
        <taxon>Chlorellaceae</taxon>
        <taxon>Chlorella clade</taxon>
        <taxon>Chlorella</taxon>
    </lineage>
</organism>
<protein>
    <submittedName>
        <fullName evidence="3">Beta-amylase chloroplastic</fullName>
    </submittedName>
</protein>
<dbReference type="PANTHER" id="PTHR13950:SF9">
    <property type="entry name" value="RABCONNECTIN-3A"/>
    <property type="match status" value="1"/>
</dbReference>
<dbReference type="EMBL" id="LHPG02000022">
    <property type="protein sequence ID" value="PRW20636.1"/>
    <property type="molecule type" value="Genomic_DNA"/>
</dbReference>
<feature type="region of interest" description="Disordered" evidence="1">
    <location>
        <begin position="854"/>
        <end position="873"/>
    </location>
</feature>
<reference evidence="3 4" key="1">
    <citation type="journal article" date="2018" name="Plant J.">
        <title>Genome sequences of Chlorella sorokiniana UTEX 1602 and Micractinium conductrix SAG 241.80: implications to maltose excretion by a green alga.</title>
        <authorList>
            <person name="Arriola M.B."/>
            <person name="Velmurugan N."/>
            <person name="Zhang Y."/>
            <person name="Plunkett M.H."/>
            <person name="Hondzo H."/>
            <person name="Barney B.M."/>
        </authorList>
    </citation>
    <scope>NUCLEOTIDE SEQUENCE [LARGE SCALE GENOMIC DNA]</scope>
    <source>
        <strain evidence="4">UTEX 1602</strain>
    </source>
</reference>
<dbReference type="PANTHER" id="PTHR13950">
    <property type="entry name" value="RABCONNECTIN-RELATED"/>
    <property type="match status" value="1"/>
</dbReference>
<feature type="compositionally biased region" description="Gly residues" evidence="1">
    <location>
        <begin position="350"/>
        <end position="359"/>
    </location>
</feature>
<dbReference type="OrthoDB" id="513459at2759"/>
<gene>
    <name evidence="3" type="ORF">C2E21_8751</name>
</gene>
<feature type="region of interest" description="Disordered" evidence="1">
    <location>
        <begin position="762"/>
        <end position="791"/>
    </location>
</feature>
<dbReference type="GO" id="GO:0043291">
    <property type="term" value="C:RAVE complex"/>
    <property type="evidence" value="ECO:0007669"/>
    <property type="project" value="TreeGrafter"/>
</dbReference>
<feature type="compositionally biased region" description="Low complexity" evidence="1">
    <location>
        <begin position="1801"/>
        <end position="1810"/>
    </location>
</feature>
<accession>A0A2P6TDB9</accession>
<evidence type="ECO:0000259" key="2">
    <source>
        <dbReference type="Pfam" id="PF12234"/>
    </source>
</evidence>
<evidence type="ECO:0000313" key="4">
    <source>
        <dbReference type="Proteomes" id="UP000239899"/>
    </source>
</evidence>
<dbReference type="InterPro" id="IPR022033">
    <property type="entry name" value="Rav1p_C"/>
</dbReference>
<name>A0A2P6TDB9_CHLSO</name>
<dbReference type="InterPro" id="IPR015943">
    <property type="entry name" value="WD40/YVTN_repeat-like_dom_sf"/>
</dbReference>